<proteinExistence type="inferred from homology"/>
<dbReference type="Proteomes" id="UP000249065">
    <property type="component" value="Unassembled WGS sequence"/>
</dbReference>
<comment type="caution">
    <text evidence="3">The sequence shown here is derived from an EMBL/GenBank/DDBJ whole genome shotgun (WGS) entry which is preliminary data.</text>
</comment>
<name>A0A327MBR4_9PROT</name>
<dbReference type="EMBL" id="QLIX01000002">
    <property type="protein sequence ID" value="RAI60400.1"/>
    <property type="molecule type" value="Genomic_DNA"/>
</dbReference>
<accession>A0A327MBR4</accession>
<dbReference type="PIRSF" id="PIRSF017082">
    <property type="entry name" value="YflP"/>
    <property type="match status" value="1"/>
</dbReference>
<dbReference type="Gene3D" id="3.40.190.150">
    <property type="entry name" value="Bordetella uptake gene, domain 1"/>
    <property type="match status" value="1"/>
</dbReference>
<reference evidence="4" key="1">
    <citation type="submission" date="2018-06" db="EMBL/GenBank/DDBJ databases">
        <authorList>
            <person name="Khan S.A."/>
        </authorList>
    </citation>
    <scope>NUCLEOTIDE SEQUENCE [LARGE SCALE GENOMIC DNA]</scope>
    <source>
        <strain evidence="4">DB-1506</strain>
    </source>
</reference>
<protein>
    <submittedName>
        <fullName evidence="3">Tripartite tricarboxylate transporter substrate binding protein</fullName>
    </submittedName>
</protein>
<dbReference type="InterPro" id="IPR042100">
    <property type="entry name" value="Bug_dom1"/>
</dbReference>
<dbReference type="Pfam" id="PF03401">
    <property type="entry name" value="TctC"/>
    <property type="match status" value="1"/>
</dbReference>
<dbReference type="OrthoDB" id="7256054at2"/>
<dbReference type="PANTHER" id="PTHR42928:SF5">
    <property type="entry name" value="BLR1237 PROTEIN"/>
    <property type="match status" value="1"/>
</dbReference>
<evidence type="ECO:0000313" key="4">
    <source>
        <dbReference type="Proteomes" id="UP000249065"/>
    </source>
</evidence>
<dbReference type="PANTHER" id="PTHR42928">
    <property type="entry name" value="TRICARBOXYLATE-BINDING PROTEIN"/>
    <property type="match status" value="1"/>
</dbReference>
<organism evidence="3 4">
    <name type="scientific">Roseicella frigidaeris</name>
    <dbReference type="NCBI Taxonomy" id="2230885"/>
    <lineage>
        <taxon>Bacteria</taxon>
        <taxon>Pseudomonadati</taxon>
        <taxon>Pseudomonadota</taxon>
        <taxon>Alphaproteobacteria</taxon>
        <taxon>Acetobacterales</taxon>
        <taxon>Roseomonadaceae</taxon>
        <taxon>Roseicella</taxon>
    </lineage>
</organism>
<dbReference type="PROSITE" id="PS51318">
    <property type="entry name" value="TAT"/>
    <property type="match status" value="1"/>
</dbReference>
<evidence type="ECO:0000256" key="1">
    <source>
        <dbReference type="ARBA" id="ARBA00006987"/>
    </source>
</evidence>
<sequence>MRPPRRAQGPIATWQPGPVRAKSPVGRKDIARMQRRTLMLATAGLALPALLRLPRARAQGDYPNHPVRMVVPWPPGQATDLMARVAAQQIAAQWGQPVVPENRAGAGGMIGTDAVAKAAPDGYTILAASTGPITTAPLVQRTPYDPEKDFAPVAMIGLSPYVLAVTPKFPAKDAAEFVARVRAEPGKYTYASSGTGAAAHLISLMFLSAAKLDTVHVPFQGSGPALTAVMAGQVDFAIDTLAATGPLVRQGGLRALGISLAAGSELAPDMPPLEKAAELAHFDVGAFGGYMVPAGTPAPVIQRLAAETKQALGAAEVRQRLASIGFQPLHRDTAEFTAFLKTHREEFRKVIVENKLQVD</sequence>
<dbReference type="AlphaFoldDB" id="A0A327MBR4"/>
<dbReference type="InterPro" id="IPR006311">
    <property type="entry name" value="TAT_signal"/>
</dbReference>
<keyword evidence="4" id="KW-1185">Reference proteome</keyword>
<dbReference type="SUPFAM" id="SSF53850">
    <property type="entry name" value="Periplasmic binding protein-like II"/>
    <property type="match status" value="1"/>
</dbReference>
<feature type="region of interest" description="Disordered" evidence="2">
    <location>
        <begin position="1"/>
        <end position="23"/>
    </location>
</feature>
<gene>
    <name evidence="3" type="ORF">DOO78_04845</name>
</gene>
<dbReference type="InterPro" id="IPR005064">
    <property type="entry name" value="BUG"/>
</dbReference>
<dbReference type="CDD" id="cd07012">
    <property type="entry name" value="PBP2_Bug_TTT"/>
    <property type="match status" value="1"/>
</dbReference>
<comment type="similarity">
    <text evidence="1">Belongs to the UPF0065 (bug) family.</text>
</comment>
<evidence type="ECO:0000313" key="3">
    <source>
        <dbReference type="EMBL" id="RAI60400.1"/>
    </source>
</evidence>
<evidence type="ECO:0000256" key="2">
    <source>
        <dbReference type="SAM" id="MobiDB-lite"/>
    </source>
</evidence>
<dbReference type="Gene3D" id="3.40.190.10">
    <property type="entry name" value="Periplasmic binding protein-like II"/>
    <property type="match status" value="1"/>
</dbReference>